<dbReference type="InterPro" id="IPR007423">
    <property type="entry name" value="Sel_put"/>
</dbReference>
<keyword evidence="2" id="KW-1185">Reference proteome</keyword>
<name>A0ABW3PEU2_9PROT</name>
<comment type="caution">
    <text evidence="1">The sequence shown here is derived from an EMBL/GenBank/DDBJ whole genome shotgun (WGS) entry which is preliminary data.</text>
</comment>
<organism evidence="1 2">
    <name type="scientific">Methylophilus flavus</name>
    <dbReference type="NCBI Taxonomy" id="640084"/>
    <lineage>
        <taxon>Bacteria</taxon>
        <taxon>Pseudomonadati</taxon>
        <taxon>Pseudomonadota</taxon>
        <taxon>Betaproteobacteria</taxon>
        <taxon>Nitrosomonadales</taxon>
        <taxon>Methylophilaceae</taxon>
        <taxon>Methylophilus</taxon>
    </lineage>
</organism>
<gene>
    <name evidence="1" type="ORF">ACFQ2T_07115</name>
</gene>
<dbReference type="Pfam" id="PF04328">
    <property type="entry name" value="Sel_put"/>
    <property type="match status" value="1"/>
</dbReference>
<dbReference type="RefSeq" id="WP_379032427.1">
    <property type="nucleotide sequence ID" value="NZ_JBHTLN010000001.1"/>
</dbReference>
<dbReference type="Proteomes" id="UP001597206">
    <property type="component" value="Unassembled WGS sequence"/>
</dbReference>
<proteinExistence type="predicted"/>
<accession>A0ABW3PEU2</accession>
<sequence length="62" mass="7616">MDRIKHIWQRIRQLSGDDVYERYLAHYAEHHADEVDGTPPLSRAEFFRQWQDQKWQGIKRCC</sequence>
<reference evidence="2" key="1">
    <citation type="journal article" date="2019" name="Int. J. Syst. Evol. Microbiol.">
        <title>The Global Catalogue of Microorganisms (GCM) 10K type strain sequencing project: providing services to taxonomists for standard genome sequencing and annotation.</title>
        <authorList>
            <consortium name="The Broad Institute Genomics Platform"/>
            <consortium name="The Broad Institute Genome Sequencing Center for Infectious Disease"/>
            <person name="Wu L."/>
            <person name="Ma J."/>
        </authorList>
    </citation>
    <scope>NUCLEOTIDE SEQUENCE [LARGE SCALE GENOMIC DNA]</scope>
    <source>
        <strain evidence="2">CCUG 58411</strain>
    </source>
</reference>
<evidence type="ECO:0000313" key="2">
    <source>
        <dbReference type="Proteomes" id="UP001597206"/>
    </source>
</evidence>
<evidence type="ECO:0000313" key="1">
    <source>
        <dbReference type="EMBL" id="MFD1122267.1"/>
    </source>
</evidence>
<dbReference type="EMBL" id="JBHTLN010000001">
    <property type="protein sequence ID" value="MFD1122267.1"/>
    <property type="molecule type" value="Genomic_DNA"/>
</dbReference>
<protein>
    <submittedName>
        <fullName evidence="1">YbdD/YjiX family protein</fullName>
    </submittedName>
</protein>